<dbReference type="GO" id="GO:0005634">
    <property type="term" value="C:nucleus"/>
    <property type="evidence" value="ECO:0007669"/>
    <property type="project" value="UniProtKB-SubCell"/>
</dbReference>
<dbReference type="Gene3D" id="3.30.160.60">
    <property type="entry name" value="Classic Zinc Finger"/>
    <property type="match status" value="2"/>
</dbReference>
<dbReference type="InterPro" id="IPR044300">
    <property type="entry name" value="STOP1/2"/>
</dbReference>
<evidence type="ECO:0000313" key="12">
    <source>
        <dbReference type="Proteomes" id="UP000295252"/>
    </source>
</evidence>
<evidence type="ECO:0000256" key="6">
    <source>
        <dbReference type="ARBA" id="ARBA00023015"/>
    </source>
</evidence>
<dbReference type="Pfam" id="PF13912">
    <property type="entry name" value="zf-C2H2_6"/>
    <property type="match status" value="1"/>
</dbReference>
<dbReference type="InParanoid" id="A0A068UFQ0"/>
<dbReference type="SMART" id="SM00355">
    <property type="entry name" value="ZnF_C2H2"/>
    <property type="match status" value="3"/>
</dbReference>
<evidence type="ECO:0000256" key="5">
    <source>
        <dbReference type="ARBA" id="ARBA00022833"/>
    </source>
</evidence>
<dbReference type="Proteomes" id="UP000295252">
    <property type="component" value="Chromosome I"/>
</dbReference>
<dbReference type="SUPFAM" id="SSF57667">
    <property type="entry name" value="beta-beta-alpha zinc fingers"/>
    <property type="match status" value="1"/>
</dbReference>
<dbReference type="PhylomeDB" id="A0A068UFQ0"/>
<dbReference type="InterPro" id="IPR059161">
    <property type="entry name" value="Znf-C2H2_STOP1/2_3rd"/>
</dbReference>
<evidence type="ECO:0000256" key="3">
    <source>
        <dbReference type="ARBA" id="ARBA00022737"/>
    </source>
</evidence>
<evidence type="ECO:0000256" key="1">
    <source>
        <dbReference type="ARBA" id="ARBA00004123"/>
    </source>
</evidence>
<keyword evidence="12" id="KW-1185">Reference proteome</keyword>
<dbReference type="PANTHER" id="PTHR46352:SF8">
    <property type="entry name" value="PROTEIN SENSITIVE TO PROTON RHIZOTOXICITY 2"/>
    <property type="match status" value="1"/>
</dbReference>
<evidence type="ECO:0000256" key="9">
    <source>
        <dbReference type="PROSITE-ProRule" id="PRU00042"/>
    </source>
</evidence>
<accession>A0A068UFQ0</accession>
<reference evidence="12" key="1">
    <citation type="journal article" date="2014" name="Science">
        <title>The coffee genome provides insight into the convergent evolution of caffeine biosynthesis.</title>
        <authorList>
            <person name="Denoeud F."/>
            <person name="Carretero-Paulet L."/>
            <person name="Dereeper A."/>
            <person name="Droc G."/>
            <person name="Guyot R."/>
            <person name="Pietrella M."/>
            <person name="Zheng C."/>
            <person name="Alberti A."/>
            <person name="Anthony F."/>
            <person name="Aprea G."/>
            <person name="Aury J.M."/>
            <person name="Bento P."/>
            <person name="Bernard M."/>
            <person name="Bocs S."/>
            <person name="Campa C."/>
            <person name="Cenci A."/>
            <person name="Combes M.C."/>
            <person name="Crouzillat D."/>
            <person name="Da Silva C."/>
            <person name="Daddiego L."/>
            <person name="De Bellis F."/>
            <person name="Dussert S."/>
            <person name="Garsmeur O."/>
            <person name="Gayraud T."/>
            <person name="Guignon V."/>
            <person name="Jahn K."/>
            <person name="Jamilloux V."/>
            <person name="Joet T."/>
            <person name="Labadie K."/>
            <person name="Lan T."/>
            <person name="Leclercq J."/>
            <person name="Lepelley M."/>
            <person name="Leroy T."/>
            <person name="Li L.T."/>
            <person name="Librado P."/>
            <person name="Lopez L."/>
            <person name="Munoz A."/>
            <person name="Noel B."/>
            <person name="Pallavicini A."/>
            <person name="Perrotta G."/>
            <person name="Poncet V."/>
            <person name="Pot D."/>
            <person name="Priyono X."/>
            <person name="Rigoreau M."/>
            <person name="Rouard M."/>
            <person name="Rozas J."/>
            <person name="Tranchant-Dubreuil C."/>
            <person name="VanBuren R."/>
            <person name="Zhang Q."/>
            <person name="Andrade A.C."/>
            <person name="Argout X."/>
            <person name="Bertrand B."/>
            <person name="de Kochko A."/>
            <person name="Graziosi G."/>
            <person name="Henry R.J."/>
            <person name="Jayarama X."/>
            <person name="Ming R."/>
            <person name="Nagai C."/>
            <person name="Rounsley S."/>
            <person name="Sankoff D."/>
            <person name="Giuliano G."/>
            <person name="Albert V.A."/>
            <person name="Wincker P."/>
            <person name="Lashermes P."/>
        </authorList>
    </citation>
    <scope>NUCLEOTIDE SEQUENCE [LARGE SCALE GENOMIC DNA]</scope>
    <source>
        <strain evidence="12">cv. DH200-94</strain>
    </source>
</reference>
<protein>
    <recommendedName>
        <fullName evidence="10">C2H2-type domain-containing protein</fullName>
    </recommendedName>
</protein>
<keyword evidence="2" id="KW-0479">Metal-binding</keyword>
<dbReference type="FunFam" id="3.30.160.60:FF:000145">
    <property type="entry name" value="Zinc finger protein 574"/>
    <property type="match status" value="1"/>
</dbReference>
<keyword evidence="3" id="KW-0677">Repeat</keyword>
<keyword evidence="7" id="KW-0804">Transcription</keyword>
<dbReference type="EMBL" id="HG739108">
    <property type="protein sequence ID" value="CDP07024.1"/>
    <property type="molecule type" value="Genomic_DNA"/>
</dbReference>
<comment type="subcellular location">
    <subcellularLocation>
        <location evidence="1">Nucleus</location>
    </subcellularLocation>
</comment>
<keyword evidence="6" id="KW-0805">Transcription regulation</keyword>
<feature type="domain" description="C2H2-type" evidence="10">
    <location>
        <begin position="220"/>
        <end position="247"/>
    </location>
</feature>
<organism evidence="11 12">
    <name type="scientific">Coffea canephora</name>
    <name type="common">Robusta coffee</name>
    <dbReference type="NCBI Taxonomy" id="49390"/>
    <lineage>
        <taxon>Eukaryota</taxon>
        <taxon>Viridiplantae</taxon>
        <taxon>Streptophyta</taxon>
        <taxon>Embryophyta</taxon>
        <taxon>Tracheophyta</taxon>
        <taxon>Spermatophyta</taxon>
        <taxon>Magnoliopsida</taxon>
        <taxon>eudicotyledons</taxon>
        <taxon>Gunneridae</taxon>
        <taxon>Pentapetalae</taxon>
        <taxon>asterids</taxon>
        <taxon>lamiids</taxon>
        <taxon>Gentianales</taxon>
        <taxon>Rubiaceae</taxon>
        <taxon>Ixoroideae</taxon>
        <taxon>Gardenieae complex</taxon>
        <taxon>Bertiereae - Coffeeae clade</taxon>
        <taxon>Coffeeae</taxon>
        <taxon>Coffea</taxon>
    </lineage>
</organism>
<evidence type="ECO:0000259" key="10">
    <source>
        <dbReference type="PROSITE" id="PS50157"/>
    </source>
</evidence>
<dbReference type="STRING" id="49390.A0A068UFQ0"/>
<dbReference type="InterPro" id="IPR058196">
    <property type="entry name" value="zf-C2H2_STOP1/2_C"/>
</dbReference>
<keyword evidence="5" id="KW-0862">Zinc</keyword>
<dbReference type="GO" id="GO:0008270">
    <property type="term" value="F:zinc ion binding"/>
    <property type="evidence" value="ECO:0007669"/>
    <property type="project" value="UniProtKB-KW"/>
</dbReference>
<dbReference type="Gramene" id="CDP07024">
    <property type="protein sequence ID" value="CDP07024"/>
    <property type="gene ID" value="GSCOC_T00024107001"/>
</dbReference>
<dbReference type="GO" id="GO:0010447">
    <property type="term" value="P:response to acidic pH"/>
    <property type="evidence" value="ECO:0007669"/>
    <property type="project" value="InterPro"/>
</dbReference>
<evidence type="ECO:0000313" key="11">
    <source>
        <dbReference type="EMBL" id="CDP07024.1"/>
    </source>
</evidence>
<gene>
    <name evidence="11" type="ORF">GSCOC_T00024107001</name>
</gene>
<evidence type="ECO:0000256" key="4">
    <source>
        <dbReference type="ARBA" id="ARBA00022771"/>
    </source>
</evidence>
<dbReference type="Pfam" id="PF23115">
    <property type="entry name" value="zf-C2H2_STOP2_3rd"/>
    <property type="match status" value="1"/>
</dbReference>
<dbReference type="PROSITE" id="PS50157">
    <property type="entry name" value="ZINC_FINGER_C2H2_2"/>
    <property type="match status" value="1"/>
</dbReference>
<keyword evidence="4 9" id="KW-0863">Zinc-finger</keyword>
<proteinExistence type="predicted"/>
<evidence type="ECO:0000256" key="7">
    <source>
        <dbReference type="ARBA" id="ARBA00023163"/>
    </source>
</evidence>
<evidence type="ECO:0000256" key="8">
    <source>
        <dbReference type="ARBA" id="ARBA00023242"/>
    </source>
</evidence>
<name>A0A068UFQ0_COFCA</name>
<dbReference type="PROSITE" id="PS00028">
    <property type="entry name" value="ZINC_FINGER_C2H2_1"/>
    <property type="match status" value="1"/>
</dbReference>
<dbReference type="InterPro" id="IPR036236">
    <property type="entry name" value="Znf_C2H2_sf"/>
</dbReference>
<dbReference type="OrthoDB" id="8113227at2759"/>
<dbReference type="Pfam" id="PF23118">
    <property type="entry name" value="zf-C2H2_STOP2_C"/>
    <property type="match status" value="1"/>
</dbReference>
<evidence type="ECO:0000256" key="2">
    <source>
        <dbReference type="ARBA" id="ARBA00022723"/>
    </source>
</evidence>
<dbReference type="AlphaFoldDB" id="A0A068UFQ0"/>
<dbReference type="InterPro" id="IPR013087">
    <property type="entry name" value="Znf_C2H2_type"/>
</dbReference>
<dbReference type="OMA" id="DCNIKDE"/>
<sequence length="392" mass="43071">MIIQGSSNSCFPSGPQGISIYGVSDQDVVSSSSIQAATSAPDTHSSSFLYNLSILKDKVHQVQSLASTFISTDHNQPPESTPIAVASMGTLIQEIIITASSMMFACQQVSLGAGGPSGNNNRTSNRVTHFGEDRGQGFYANDALDNWYGDSYNTNNCSTTYNNTRTSSVTVSNHNNEVGVGRRELLPQKGEASGELEKLSPKSYDIVELDAADLLAKYTHYCQVCGKGFKRDANLRMHMRAHGDEYKSTAALSNPLKNNLGANGKDQEGLPKLPRKYSCPHEGCRWNKKHAKFQPLKSMICVKNHYKRSHCPKMYVCKRCSRKQFSVLSDLRTHEKHCGDLKWQCSCGTTFSRKDKLMGHVALFVGHTPAISSLAKMGKADQNAAQMQLDDR</sequence>
<keyword evidence="8" id="KW-0539">Nucleus</keyword>
<dbReference type="PANTHER" id="PTHR46352">
    <property type="entry name" value="PROTEIN SENSITIVE TO PROTON RHIZOTOXICITY 1"/>
    <property type="match status" value="1"/>
</dbReference>
<dbReference type="GO" id="GO:0010044">
    <property type="term" value="P:response to aluminum ion"/>
    <property type="evidence" value="ECO:0007669"/>
    <property type="project" value="InterPro"/>
</dbReference>